<name>A0A6P4FFF4_DRORH</name>
<organism evidence="2">
    <name type="scientific">Drosophila rhopaloa</name>
    <name type="common">Fruit fly</name>
    <dbReference type="NCBI Taxonomy" id="1041015"/>
    <lineage>
        <taxon>Eukaryota</taxon>
        <taxon>Metazoa</taxon>
        <taxon>Ecdysozoa</taxon>
        <taxon>Arthropoda</taxon>
        <taxon>Hexapoda</taxon>
        <taxon>Insecta</taxon>
        <taxon>Pterygota</taxon>
        <taxon>Neoptera</taxon>
        <taxon>Endopterygota</taxon>
        <taxon>Diptera</taxon>
        <taxon>Brachycera</taxon>
        <taxon>Muscomorpha</taxon>
        <taxon>Ephydroidea</taxon>
        <taxon>Drosophilidae</taxon>
        <taxon>Drosophila</taxon>
        <taxon>Sophophora</taxon>
    </lineage>
</organism>
<gene>
    <name evidence="2" type="primary">LOC108051508</name>
</gene>
<evidence type="ECO:0000256" key="1">
    <source>
        <dbReference type="SAM" id="Coils"/>
    </source>
</evidence>
<proteinExistence type="predicted"/>
<dbReference type="RefSeq" id="XP_016989125.1">
    <property type="nucleotide sequence ID" value="XM_017133636.1"/>
</dbReference>
<protein>
    <submittedName>
        <fullName evidence="2">Uncharacterized protein LOC108051508</fullName>
    </submittedName>
</protein>
<keyword evidence="1" id="KW-0175">Coiled coil</keyword>
<dbReference type="AlphaFoldDB" id="A0A6P4FFF4"/>
<dbReference type="GeneID" id="108051508"/>
<feature type="coiled-coil region" evidence="1">
    <location>
        <begin position="98"/>
        <end position="132"/>
    </location>
</feature>
<reference evidence="2" key="1">
    <citation type="submission" date="2025-08" db="UniProtKB">
        <authorList>
            <consortium name="RefSeq"/>
        </authorList>
    </citation>
    <scope>IDENTIFICATION</scope>
</reference>
<accession>A0A6P4FFF4</accession>
<dbReference type="RefSeq" id="XP_016989125.2">
    <property type="nucleotide sequence ID" value="XM_017133636.2"/>
</dbReference>
<dbReference type="OrthoDB" id="1884855at2759"/>
<sequence>MDFYSSTYDQKYFNFTAAQLSAEREHIVQDIIKKGIGQIIDRIKTPATADLLEAQKETVERRFKASASKGLKALRELDRKVFHVPSHVLHPEHIFFENQFSSEEEEQKSAKLEELKAKYQENMAMLAHLKIEKDKYAAMEDLIQKEMEMQDRVHKNCSSLNVSKLKQCCSQVSAQLKKPSKDLQNKI</sequence>
<evidence type="ECO:0000313" key="2">
    <source>
        <dbReference type="RefSeq" id="XP_016989125.1"/>
    </source>
</evidence>